<feature type="region of interest" description="Disordered" evidence="1">
    <location>
        <begin position="1"/>
        <end position="53"/>
    </location>
</feature>
<dbReference type="EMBL" id="BMQO01000008">
    <property type="protein sequence ID" value="GGS28714.1"/>
    <property type="molecule type" value="Genomic_DNA"/>
</dbReference>
<accession>A0ABQ2SGT8</accession>
<evidence type="ECO:0000313" key="2">
    <source>
        <dbReference type="EMBL" id="GGS28714.1"/>
    </source>
</evidence>
<proteinExistence type="predicted"/>
<protein>
    <submittedName>
        <fullName evidence="2">Uncharacterized protein</fullName>
    </submittedName>
</protein>
<name>A0ABQ2SGT8_9DEIO</name>
<comment type="caution">
    <text evidence="2">The sequence shown here is derived from an EMBL/GenBank/DDBJ whole genome shotgun (WGS) entry which is preliminary data.</text>
</comment>
<feature type="compositionally biased region" description="Polar residues" evidence="1">
    <location>
        <begin position="24"/>
        <end position="44"/>
    </location>
</feature>
<sequence length="242" mass="26039">MNRRDIRTAPTAPGLHYHAPMPSHPTSSSITAQEPRTQPSQRSDPQPGATRRPLPAALQQILASDELTYRTAQAISTVHAHRQGGHWLRALLLPGDPPELVALLGERVQRPGSSIGFGSALGHVQHVQGRRAAPLGTDPTPLHALVAGGNVRELLPNGADAAVSDLTLALAGALDAQTRAAQPTTKPRFPFLRQRGPDPAEAIQAETEVQRRLAELREGLSRLVFIPLRDTSLDWDDVPLLP</sequence>
<keyword evidence="3" id="KW-1185">Reference proteome</keyword>
<reference evidence="3" key="1">
    <citation type="journal article" date="2019" name="Int. J. Syst. Evol. Microbiol.">
        <title>The Global Catalogue of Microorganisms (GCM) 10K type strain sequencing project: providing services to taxonomists for standard genome sequencing and annotation.</title>
        <authorList>
            <consortium name="The Broad Institute Genomics Platform"/>
            <consortium name="The Broad Institute Genome Sequencing Center for Infectious Disease"/>
            <person name="Wu L."/>
            <person name="Ma J."/>
        </authorList>
    </citation>
    <scope>NUCLEOTIDE SEQUENCE [LARGE SCALE GENOMIC DNA]</scope>
    <source>
        <strain evidence="3">JCM 31406</strain>
    </source>
</reference>
<gene>
    <name evidence="2" type="ORF">GCM10008961_20480</name>
</gene>
<evidence type="ECO:0000256" key="1">
    <source>
        <dbReference type="SAM" id="MobiDB-lite"/>
    </source>
</evidence>
<organism evidence="2 3">
    <name type="scientific">Deinococcus knuensis</name>
    <dbReference type="NCBI Taxonomy" id="1837380"/>
    <lineage>
        <taxon>Bacteria</taxon>
        <taxon>Thermotogati</taxon>
        <taxon>Deinococcota</taxon>
        <taxon>Deinococci</taxon>
        <taxon>Deinococcales</taxon>
        <taxon>Deinococcaceae</taxon>
        <taxon>Deinococcus</taxon>
    </lineage>
</organism>
<evidence type="ECO:0000313" key="3">
    <source>
        <dbReference type="Proteomes" id="UP000620633"/>
    </source>
</evidence>
<dbReference type="Proteomes" id="UP000620633">
    <property type="component" value="Unassembled WGS sequence"/>
</dbReference>